<dbReference type="InterPro" id="IPR018170">
    <property type="entry name" value="Aldo/ket_reductase_CS"/>
</dbReference>
<dbReference type="InterPro" id="IPR050523">
    <property type="entry name" value="AKR_Detox_Biosynth"/>
</dbReference>
<evidence type="ECO:0000256" key="1">
    <source>
        <dbReference type="ARBA" id="ARBA00023002"/>
    </source>
</evidence>
<dbReference type="PROSITE" id="PS00062">
    <property type="entry name" value="ALDOKETO_REDUCTASE_2"/>
    <property type="match status" value="1"/>
</dbReference>
<dbReference type="Proteomes" id="UP001365542">
    <property type="component" value="Unassembled WGS sequence"/>
</dbReference>
<dbReference type="GO" id="GO:0016491">
    <property type="term" value="F:oxidoreductase activity"/>
    <property type="evidence" value="ECO:0007669"/>
    <property type="project" value="UniProtKB-KW"/>
</dbReference>
<feature type="domain" description="NADP-dependent oxidoreductase" evidence="2">
    <location>
        <begin position="31"/>
        <end position="324"/>
    </location>
</feature>
<evidence type="ECO:0000259" key="2">
    <source>
        <dbReference type="Pfam" id="PF00248"/>
    </source>
</evidence>
<dbReference type="InterPro" id="IPR020471">
    <property type="entry name" value="AKR"/>
</dbReference>
<accession>A0AAV9XJY0</accession>
<dbReference type="PANTHER" id="PTHR43364">
    <property type="entry name" value="NADH-SPECIFIC METHYLGLYOXAL REDUCTASE-RELATED"/>
    <property type="match status" value="1"/>
</dbReference>
<dbReference type="EMBL" id="JAVHJO010000002">
    <property type="protein sequence ID" value="KAK6542435.1"/>
    <property type="molecule type" value="Genomic_DNA"/>
</dbReference>
<dbReference type="InterPro" id="IPR036812">
    <property type="entry name" value="NAD(P)_OxRdtase_dom_sf"/>
</dbReference>
<evidence type="ECO:0000313" key="3">
    <source>
        <dbReference type="EMBL" id="KAK6542435.1"/>
    </source>
</evidence>
<evidence type="ECO:0000313" key="4">
    <source>
        <dbReference type="Proteomes" id="UP001365542"/>
    </source>
</evidence>
<protein>
    <recommendedName>
        <fullName evidence="2">NADP-dependent oxidoreductase domain-containing protein</fullName>
    </recommendedName>
</protein>
<gene>
    <name evidence="3" type="ORF">TWF694_006391</name>
</gene>
<dbReference type="Gene3D" id="3.20.20.100">
    <property type="entry name" value="NADP-dependent oxidoreductase domain"/>
    <property type="match status" value="1"/>
</dbReference>
<proteinExistence type="predicted"/>
<reference evidence="3 4" key="1">
    <citation type="submission" date="2019-10" db="EMBL/GenBank/DDBJ databases">
        <authorList>
            <person name="Palmer J.M."/>
        </authorList>
    </citation>
    <scope>NUCLEOTIDE SEQUENCE [LARGE SCALE GENOMIC DNA]</scope>
    <source>
        <strain evidence="3 4">TWF694</strain>
    </source>
</reference>
<keyword evidence="4" id="KW-1185">Reference proteome</keyword>
<dbReference type="CDD" id="cd19093">
    <property type="entry name" value="AKR_AtPLR-like"/>
    <property type="match status" value="1"/>
</dbReference>
<dbReference type="InterPro" id="IPR023210">
    <property type="entry name" value="NADP_OxRdtase_dom"/>
</dbReference>
<comment type="caution">
    <text evidence="3">The sequence shown here is derived from an EMBL/GenBank/DDBJ whole genome shotgun (WGS) entry which is preliminary data.</text>
</comment>
<dbReference type="PRINTS" id="PR00069">
    <property type="entry name" value="ALDKETRDTASE"/>
</dbReference>
<dbReference type="AlphaFoldDB" id="A0AAV9XJY0"/>
<name>A0AAV9XJY0_9PEZI</name>
<sequence>MASLKTAKIFDHATRVTLKGMKESVEVPASCCGTWAWGDKRSWGYEESRDLPGIKEVWGQLNKAKLGFYDTAEGYGNNENERIMGRLLKDTPESDKKDIIIATKWIPAPTFFGRWWPVGMVGALKNSLERLGVEQVDLYQVHIPVFWFYSIENIAKQLAECVNLGLTKTVGVSNYNKEQMIQMHDALAKYGVPLASNQIEFNLLRRVPESSGLLAACHERGIVPLAYSPLGMGRLTGKYNSKNPPPSGRVYGNQPWEKIDPLLDAMKDIGAKHGVPLSAVALNWTMCKGTIPLGGARNGNQCGQNIQALGFRLTDEEVAKLDELAMDGNTIAIVQAG</sequence>
<dbReference type="PANTHER" id="PTHR43364:SF4">
    <property type="entry name" value="NAD(P)-LINKED OXIDOREDUCTASE SUPERFAMILY PROTEIN"/>
    <property type="match status" value="1"/>
</dbReference>
<dbReference type="Pfam" id="PF00248">
    <property type="entry name" value="Aldo_ket_red"/>
    <property type="match status" value="1"/>
</dbReference>
<dbReference type="SUPFAM" id="SSF51430">
    <property type="entry name" value="NAD(P)-linked oxidoreductase"/>
    <property type="match status" value="1"/>
</dbReference>
<keyword evidence="1" id="KW-0560">Oxidoreductase</keyword>
<organism evidence="3 4">
    <name type="scientific">Orbilia ellipsospora</name>
    <dbReference type="NCBI Taxonomy" id="2528407"/>
    <lineage>
        <taxon>Eukaryota</taxon>
        <taxon>Fungi</taxon>
        <taxon>Dikarya</taxon>
        <taxon>Ascomycota</taxon>
        <taxon>Pezizomycotina</taxon>
        <taxon>Orbiliomycetes</taxon>
        <taxon>Orbiliales</taxon>
        <taxon>Orbiliaceae</taxon>
        <taxon>Orbilia</taxon>
    </lineage>
</organism>